<comment type="subcellular location">
    <subcellularLocation>
        <location evidence="1">Membrane</location>
    </subcellularLocation>
</comment>
<feature type="transmembrane region" description="Helical" evidence="7">
    <location>
        <begin position="339"/>
        <end position="362"/>
    </location>
</feature>
<dbReference type="Pfam" id="PF13664">
    <property type="entry name" value="DUF4149"/>
    <property type="match status" value="1"/>
</dbReference>
<dbReference type="Gene3D" id="6.10.140.1430">
    <property type="match status" value="2"/>
</dbReference>
<feature type="compositionally biased region" description="Basic and acidic residues" evidence="6">
    <location>
        <begin position="118"/>
        <end position="127"/>
    </location>
</feature>
<feature type="transmembrane region" description="Helical" evidence="7">
    <location>
        <begin position="479"/>
        <end position="499"/>
    </location>
</feature>
<dbReference type="GO" id="GO:0016020">
    <property type="term" value="C:membrane"/>
    <property type="evidence" value="ECO:0007669"/>
    <property type="project" value="UniProtKB-SubCell"/>
</dbReference>
<keyword evidence="10" id="KW-1185">Reference proteome</keyword>
<keyword evidence="5" id="KW-0175">Coiled coil</keyword>
<dbReference type="OrthoDB" id="1641132at2759"/>
<reference evidence="9 10" key="1">
    <citation type="submission" date="2020-02" db="EMBL/GenBank/DDBJ databases">
        <authorList>
            <person name="Ma Q."/>
            <person name="Huang Y."/>
            <person name="Song X."/>
            <person name="Pei D."/>
        </authorList>
    </citation>
    <scope>NUCLEOTIDE SEQUENCE [LARGE SCALE GENOMIC DNA]</scope>
    <source>
        <strain evidence="9">Sxm20200214</strain>
        <tissue evidence="9">Leaf</tissue>
    </source>
</reference>
<sequence length="509" mass="56143">MWQDCKTKYSSSSGREVFFSRRSDTCKDVAIRVIQTLQERENVCCGFTSSHNVYYPCTLLAAEVWSPSPAVTTTQQTVVSEEDVIVKDGHRVVVVEYDRDGKTNTRVSISPPSAEEEGERKQEDVEKETTLFRHAKEKAKETASYFPNVGQGISQPVATEEARDHHATAGEVICDGFGKCRQKIASVVGRAKDRASDTVDDVGKKVSDAGDAAAGKAYDVKETVARGARDVEETVADKAGYAKEKVAETADDVKKSMAHKAQDVKDKVTNKAHDAKETMAHKAHESKERVKDEVREKAHELKEKAAHKSHNAWERVKTAAREIGSATAKALSPTKVASVVGLTAIAAAFGTSVWVTFVSSYVLASVLGRQQFGVVQSKLYPVYFKATSVGILVGLLGHALSRRRKLLTDATEMWQGVNLLSAFFMIEANKSFVEPRATKAMFERMKAEKEEGRGGGGERTSEVEVRRKLEMLSERLSKLNTYSSWLNIMMLMSLTWHFVYLGQRLGAAC</sequence>
<dbReference type="PANTHER" id="PTHR47652:SF3">
    <property type="entry name" value="MITOCHONDRIAL IMPORT INNER MEMBRANE TRANSLOCASE SUBUNIT TIM44"/>
    <property type="match status" value="1"/>
</dbReference>
<keyword evidence="2 7" id="KW-0812">Transmembrane</keyword>
<evidence type="ECO:0000256" key="1">
    <source>
        <dbReference type="ARBA" id="ARBA00004370"/>
    </source>
</evidence>
<keyword evidence="3 7" id="KW-1133">Transmembrane helix</keyword>
<dbReference type="AlphaFoldDB" id="A0A8X7VL00"/>
<dbReference type="EMBL" id="JAAMPC010000005">
    <property type="protein sequence ID" value="KAG2313146.1"/>
    <property type="molecule type" value="Genomic_DNA"/>
</dbReference>
<feature type="domain" description="TMEM205-like" evidence="8">
    <location>
        <begin position="344"/>
        <end position="445"/>
    </location>
</feature>
<evidence type="ECO:0000313" key="10">
    <source>
        <dbReference type="Proteomes" id="UP000886595"/>
    </source>
</evidence>
<dbReference type="SUPFAM" id="SSF58113">
    <property type="entry name" value="Apolipoprotein A-I"/>
    <property type="match status" value="1"/>
</dbReference>
<evidence type="ECO:0000256" key="2">
    <source>
        <dbReference type="ARBA" id="ARBA00022692"/>
    </source>
</evidence>
<proteinExistence type="predicted"/>
<feature type="transmembrane region" description="Helical" evidence="7">
    <location>
        <begin position="382"/>
        <end position="400"/>
    </location>
</feature>
<feature type="coiled-coil region" evidence="5">
    <location>
        <begin position="284"/>
        <end position="311"/>
    </location>
</feature>
<name>A0A8X7VL00_BRACI</name>
<comment type="caution">
    <text evidence="9">The sequence shown here is derived from an EMBL/GenBank/DDBJ whole genome shotgun (WGS) entry which is preliminary data.</text>
</comment>
<evidence type="ECO:0000259" key="8">
    <source>
        <dbReference type="Pfam" id="PF13664"/>
    </source>
</evidence>
<keyword evidence="4 7" id="KW-0472">Membrane</keyword>
<evidence type="ECO:0000256" key="3">
    <source>
        <dbReference type="ARBA" id="ARBA00022989"/>
    </source>
</evidence>
<organism evidence="9 10">
    <name type="scientific">Brassica carinata</name>
    <name type="common">Ethiopian mustard</name>
    <name type="synonym">Abyssinian cabbage</name>
    <dbReference type="NCBI Taxonomy" id="52824"/>
    <lineage>
        <taxon>Eukaryota</taxon>
        <taxon>Viridiplantae</taxon>
        <taxon>Streptophyta</taxon>
        <taxon>Embryophyta</taxon>
        <taxon>Tracheophyta</taxon>
        <taxon>Spermatophyta</taxon>
        <taxon>Magnoliopsida</taxon>
        <taxon>eudicotyledons</taxon>
        <taxon>Gunneridae</taxon>
        <taxon>Pentapetalae</taxon>
        <taxon>rosids</taxon>
        <taxon>malvids</taxon>
        <taxon>Brassicales</taxon>
        <taxon>Brassicaceae</taxon>
        <taxon>Brassiceae</taxon>
        <taxon>Brassica</taxon>
    </lineage>
</organism>
<evidence type="ECO:0000256" key="5">
    <source>
        <dbReference type="SAM" id="Coils"/>
    </source>
</evidence>
<gene>
    <name evidence="9" type="ORF">Bca52824_024703</name>
</gene>
<accession>A0A8X7VL00</accession>
<dbReference type="PANTHER" id="PTHR47652">
    <property type="entry name" value="MITOCHONDRIAL IMPORT INNER MEMBRANE TRANSLOCASE SUBUNIT TIM44"/>
    <property type="match status" value="1"/>
</dbReference>
<evidence type="ECO:0000256" key="7">
    <source>
        <dbReference type="SAM" id="Phobius"/>
    </source>
</evidence>
<evidence type="ECO:0000256" key="4">
    <source>
        <dbReference type="ARBA" id="ARBA00023136"/>
    </source>
</evidence>
<dbReference type="Proteomes" id="UP000886595">
    <property type="component" value="Unassembled WGS sequence"/>
</dbReference>
<protein>
    <recommendedName>
        <fullName evidence="8">TMEM205-like domain-containing protein</fullName>
    </recommendedName>
</protein>
<evidence type="ECO:0000313" key="9">
    <source>
        <dbReference type="EMBL" id="KAG2313146.1"/>
    </source>
</evidence>
<evidence type="ECO:0000256" key="6">
    <source>
        <dbReference type="SAM" id="MobiDB-lite"/>
    </source>
</evidence>
<feature type="region of interest" description="Disordered" evidence="6">
    <location>
        <begin position="103"/>
        <end position="127"/>
    </location>
</feature>
<dbReference type="InterPro" id="IPR025423">
    <property type="entry name" value="TMEM205-like"/>
</dbReference>